<protein>
    <submittedName>
        <fullName evidence="1">Uncharacterized protein</fullName>
    </submittedName>
</protein>
<proteinExistence type="predicted"/>
<organism evidence="1 2">
    <name type="scientific">Ceratopteris richardii</name>
    <name type="common">Triangle waterfern</name>
    <dbReference type="NCBI Taxonomy" id="49495"/>
    <lineage>
        <taxon>Eukaryota</taxon>
        <taxon>Viridiplantae</taxon>
        <taxon>Streptophyta</taxon>
        <taxon>Embryophyta</taxon>
        <taxon>Tracheophyta</taxon>
        <taxon>Polypodiopsida</taxon>
        <taxon>Polypodiidae</taxon>
        <taxon>Polypodiales</taxon>
        <taxon>Pteridineae</taxon>
        <taxon>Pteridaceae</taxon>
        <taxon>Parkerioideae</taxon>
        <taxon>Ceratopteris</taxon>
    </lineage>
</organism>
<accession>A0A8T2V2B2</accession>
<gene>
    <name evidence="1" type="ORF">KP509_04G102100</name>
</gene>
<keyword evidence="2" id="KW-1185">Reference proteome</keyword>
<dbReference type="Proteomes" id="UP000825935">
    <property type="component" value="Chromosome 4"/>
</dbReference>
<reference evidence="1" key="1">
    <citation type="submission" date="2021-08" db="EMBL/GenBank/DDBJ databases">
        <title>WGS assembly of Ceratopteris richardii.</title>
        <authorList>
            <person name="Marchant D.B."/>
            <person name="Chen G."/>
            <person name="Jenkins J."/>
            <person name="Shu S."/>
            <person name="Leebens-Mack J."/>
            <person name="Grimwood J."/>
            <person name="Schmutz J."/>
            <person name="Soltis P."/>
            <person name="Soltis D."/>
            <person name="Chen Z.-H."/>
        </authorList>
    </citation>
    <scope>NUCLEOTIDE SEQUENCE</scope>
    <source>
        <strain evidence="1">Whitten #5841</strain>
        <tissue evidence="1">Leaf</tissue>
    </source>
</reference>
<sequence length="112" mass="12746">MPRLCSSKPPNTIFIHMRKREHDIKLFLTILCYTGKIHATECSPAVSTFSASSSSSSSCPSNNLERTETFRNNVPAWCILHQGSIMPPFCFSKPSFCVNILRFFFFFSMPNQ</sequence>
<comment type="caution">
    <text evidence="1">The sequence shown here is derived from an EMBL/GenBank/DDBJ whole genome shotgun (WGS) entry which is preliminary data.</text>
</comment>
<name>A0A8T2V2B2_CERRI</name>
<evidence type="ECO:0000313" key="1">
    <source>
        <dbReference type="EMBL" id="KAH7440326.1"/>
    </source>
</evidence>
<dbReference type="EMBL" id="CM035409">
    <property type="protein sequence ID" value="KAH7440326.1"/>
    <property type="molecule type" value="Genomic_DNA"/>
</dbReference>
<dbReference type="AlphaFoldDB" id="A0A8T2V2B2"/>
<evidence type="ECO:0000313" key="2">
    <source>
        <dbReference type="Proteomes" id="UP000825935"/>
    </source>
</evidence>